<dbReference type="Gene3D" id="3.10.100.10">
    <property type="entry name" value="Mannose-Binding Protein A, subunit A"/>
    <property type="match status" value="1"/>
</dbReference>
<dbReference type="SMART" id="SM00034">
    <property type="entry name" value="CLECT"/>
    <property type="match status" value="1"/>
</dbReference>
<feature type="chain" id="PRO_5041410994" description="C-type lectin domain-containing protein" evidence="1">
    <location>
        <begin position="17"/>
        <end position="154"/>
    </location>
</feature>
<dbReference type="InterPro" id="IPR001304">
    <property type="entry name" value="C-type_lectin-like"/>
</dbReference>
<protein>
    <recommendedName>
        <fullName evidence="2">C-type lectin domain-containing protein</fullName>
    </recommendedName>
</protein>
<dbReference type="InterPro" id="IPR050111">
    <property type="entry name" value="C-type_lectin/snaclec_domain"/>
</dbReference>
<feature type="domain" description="C-type lectin" evidence="2">
    <location>
        <begin position="40"/>
        <end position="149"/>
    </location>
</feature>
<evidence type="ECO:0000313" key="3">
    <source>
        <dbReference type="EMBL" id="KAK0403330.1"/>
    </source>
</evidence>
<gene>
    <name evidence="3" type="ORF">QR680_016863</name>
</gene>
<accession>A0AA39HCI1</accession>
<evidence type="ECO:0000256" key="1">
    <source>
        <dbReference type="SAM" id="SignalP"/>
    </source>
</evidence>
<reference evidence="3" key="1">
    <citation type="submission" date="2023-06" db="EMBL/GenBank/DDBJ databases">
        <title>Genomic analysis of the entomopathogenic nematode Steinernema hermaphroditum.</title>
        <authorList>
            <person name="Schwarz E.M."/>
            <person name="Heppert J.K."/>
            <person name="Baniya A."/>
            <person name="Schwartz H.T."/>
            <person name="Tan C.-H."/>
            <person name="Antoshechkin I."/>
            <person name="Sternberg P.W."/>
            <person name="Goodrich-Blair H."/>
            <person name="Dillman A.R."/>
        </authorList>
    </citation>
    <scope>NUCLEOTIDE SEQUENCE</scope>
    <source>
        <strain evidence="3">PS9179</strain>
        <tissue evidence="3">Whole animal</tissue>
    </source>
</reference>
<dbReference type="EMBL" id="JAUCMV010000004">
    <property type="protein sequence ID" value="KAK0403330.1"/>
    <property type="molecule type" value="Genomic_DNA"/>
</dbReference>
<organism evidence="3 4">
    <name type="scientific">Steinernema hermaphroditum</name>
    <dbReference type="NCBI Taxonomy" id="289476"/>
    <lineage>
        <taxon>Eukaryota</taxon>
        <taxon>Metazoa</taxon>
        <taxon>Ecdysozoa</taxon>
        <taxon>Nematoda</taxon>
        <taxon>Chromadorea</taxon>
        <taxon>Rhabditida</taxon>
        <taxon>Tylenchina</taxon>
        <taxon>Panagrolaimomorpha</taxon>
        <taxon>Strongyloidoidea</taxon>
        <taxon>Steinernematidae</taxon>
        <taxon>Steinernema</taxon>
    </lineage>
</organism>
<keyword evidence="4" id="KW-1185">Reference proteome</keyword>
<evidence type="ECO:0000313" key="4">
    <source>
        <dbReference type="Proteomes" id="UP001175271"/>
    </source>
</evidence>
<dbReference type="AlphaFoldDB" id="A0AA39HCI1"/>
<dbReference type="SUPFAM" id="SSF56436">
    <property type="entry name" value="C-type lectin-like"/>
    <property type="match status" value="1"/>
</dbReference>
<comment type="caution">
    <text evidence="3">The sequence shown here is derived from an EMBL/GenBank/DDBJ whole genome shotgun (WGS) entry which is preliminary data.</text>
</comment>
<feature type="signal peptide" evidence="1">
    <location>
        <begin position="1"/>
        <end position="16"/>
    </location>
</feature>
<dbReference type="PROSITE" id="PS50041">
    <property type="entry name" value="C_TYPE_LECTIN_2"/>
    <property type="match status" value="1"/>
</dbReference>
<name>A0AA39HCI1_9BILA</name>
<dbReference type="InterPro" id="IPR016186">
    <property type="entry name" value="C-type_lectin-like/link_sf"/>
</dbReference>
<proteinExistence type="predicted"/>
<keyword evidence="1" id="KW-0732">Signal</keyword>
<dbReference type="CDD" id="cd00037">
    <property type="entry name" value="CLECT"/>
    <property type="match status" value="1"/>
</dbReference>
<dbReference type="Proteomes" id="UP001175271">
    <property type="component" value="Unassembled WGS sequence"/>
</dbReference>
<evidence type="ECO:0000259" key="2">
    <source>
        <dbReference type="PROSITE" id="PS50041"/>
    </source>
</evidence>
<dbReference type="InterPro" id="IPR016187">
    <property type="entry name" value="CTDL_fold"/>
</dbReference>
<dbReference type="Pfam" id="PF00059">
    <property type="entry name" value="Lectin_C"/>
    <property type="match status" value="1"/>
</dbReference>
<dbReference type="PANTHER" id="PTHR22803">
    <property type="entry name" value="MANNOSE, PHOSPHOLIPASE, LECTIN RECEPTOR RELATED"/>
    <property type="match status" value="1"/>
</dbReference>
<sequence>MRSSIVVFALLGVSLAASLQKPEKVSPKEGRCESAEFTYIAGKCYAFVESLFSRQKADNFCVDSHAELVSIHSEVENQIVKGLAGGKAFWIGAAVDADNKFYWSDNSSWNFDDLVSQKHPEGEHCIYVQENGKKWNYKHCFAKLPFVCVAAAIH</sequence>